<evidence type="ECO:0000256" key="6">
    <source>
        <dbReference type="ARBA" id="ARBA00022556"/>
    </source>
</evidence>
<evidence type="ECO:0000256" key="11">
    <source>
        <dbReference type="ARBA" id="ARBA00024535"/>
    </source>
</evidence>
<dbReference type="Gene3D" id="3.30.1700.10">
    <property type="entry name" value="lpxc deacetylase, domain 2"/>
    <property type="match status" value="1"/>
</dbReference>
<dbReference type="NCBIfam" id="TIGR00325">
    <property type="entry name" value="lpxC"/>
    <property type="match status" value="1"/>
</dbReference>
<evidence type="ECO:0000256" key="10">
    <source>
        <dbReference type="ARBA" id="ARBA00023098"/>
    </source>
</evidence>
<dbReference type="GO" id="GO:0016020">
    <property type="term" value="C:membrane"/>
    <property type="evidence" value="ECO:0007669"/>
    <property type="project" value="GOC"/>
</dbReference>
<dbReference type="PANTHER" id="PTHR33694:SF1">
    <property type="entry name" value="UDP-3-O-ACYL-N-ACETYLGLUCOSAMINE DEACETYLASE 1, MITOCHONDRIAL-RELATED"/>
    <property type="match status" value="1"/>
</dbReference>
<keyword evidence="5 12" id="KW-0444">Lipid biosynthesis</keyword>
<keyword evidence="10 12" id="KW-0443">Lipid metabolism</keyword>
<dbReference type="HAMAP" id="MF_00388">
    <property type="entry name" value="LpxC"/>
    <property type="match status" value="1"/>
</dbReference>
<dbReference type="InterPro" id="IPR004463">
    <property type="entry name" value="UDP-acyl_GlcNac_deAcase"/>
</dbReference>
<dbReference type="EC" id="3.5.1.108" evidence="4 12"/>
<feature type="binding site" evidence="12">
    <location>
        <position position="259"/>
    </location>
    <ligand>
        <name>Zn(2+)</name>
        <dbReference type="ChEBI" id="CHEBI:29105"/>
    </ligand>
</feature>
<evidence type="ECO:0000256" key="2">
    <source>
        <dbReference type="ARBA" id="ARBA00002923"/>
    </source>
</evidence>
<keyword evidence="8 12" id="KW-0378">Hydrolase</keyword>
<evidence type="ECO:0000256" key="4">
    <source>
        <dbReference type="ARBA" id="ARBA00012745"/>
    </source>
</evidence>
<gene>
    <name evidence="12" type="primary">lpxC</name>
    <name evidence="13" type="ORF">DCF17_02295</name>
</gene>
<dbReference type="GO" id="GO:0103117">
    <property type="term" value="F:UDP-3-O-acyl-N-acetylglucosamine deacetylase activity"/>
    <property type="evidence" value="ECO:0007669"/>
    <property type="project" value="UniProtKB-UniRule"/>
</dbReference>
<dbReference type="Gene3D" id="3.30.230.20">
    <property type="entry name" value="lpxc deacetylase, domain 1"/>
    <property type="match status" value="1"/>
</dbReference>
<evidence type="ECO:0000256" key="3">
    <source>
        <dbReference type="ARBA" id="ARBA00005002"/>
    </source>
</evidence>
<protein>
    <recommendedName>
        <fullName evidence="4 12">UDP-3-O-acyl-N-acetylglucosamine deacetylase</fullName>
        <shortName evidence="12">UDP-3-O-acyl-GlcNAc deacetylase</shortName>
        <ecNumber evidence="4 12">3.5.1.108</ecNumber>
    </recommendedName>
    <alternativeName>
        <fullName evidence="12">UDP-3-O-[R-3-hydroxymyristoyl]-N-acetylglucosamine deacetylase</fullName>
    </alternativeName>
</protein>
<keyword evidence="6 12" id="KW-0441">Lipid A biosynthesis</keyword>
<evidence type="ECO:0000256" key="5">
    <source>
        <dbReference type="ARBA" id="ARBA00022516"/>
    </source>
</evidence>
<comment type="similarity">
    <text evidence="12">Belongs to the LpxC family.</text>
</comment>
<keyword evidence="7 12" id="KW-0479">Metal-binding</keyword>
<comment type="cofactor">
    <cofactor evidence="1 12">
        <name>Zn(2+)</name>
        <dbReference type="ChEBI" id="CHEBI:29105"/>
    </cofactor>
</comment>
<evidence type="ECO:0000256" key="8">
    <source>
        <dbReference type="ARBA" id="ARBA00022801"/>
    </source>
</evidence>
<keyword evidence="9 12" id="KW-0862">Zinc</keyword>
<dbReference type="GO" id="GO:0009245">
    <property type="term" value="P:lipid A biosynthetic process"/>
    <property type="evidence" value="ECO:0007669"/>
    <property type="project" value="UniProtKB-UniRule"/>
</dbReference>
<dbReference type="Pfam" id="PF03331">
    <property type="entry name" value="LpxC"/>
    <property type="match status" value="1"/>
</dbReference>
<dbReference type="SUPFAM" id="SSF54211">
    <property type="entry name" value="Ribosomal protein S5 domain 2-like"/>
    <property type="match status" value="2"/>
</dbReference>
<evidence type="ECO:0000256" key="12">
    <source>
        <dbReference type="HAMAP-Rule" id="MF_00388"/>
    </source>
</evidence>
<reference evidence="13 14" key="2">
    <citation type="submission" date="2018-06" db="EMBL/GenBank/DDBJ databases">
        <title>Metagenomic assembly of (sub)arctic Cyanobacteria and their associated microbiome from non-axenic cultures.</title>
        <authorList>
            <person name="Baurain D."/>
        </authorList>
    </citation>
    <scope>NUCLEOTIDE SEQUENCE [LARGE SCALE GENOMIC DNA]</scope>
    <source>
        <strain evidence="13">ULC041bin1</strain>
    </source>
</reference>
<feature type="binding site" evidence="12">
    <location>
        <position position="255"/>
    </location>
    <ligand>
        <name>Zn(2+)</name>
        <dbReference type="ChEBI" id="CHEBI:29105"/>
    </ligand>
</feature>
<name>A0A2W4WPY3_9CYAN</name>
<dbReference type="EMBL" id="QBMN01000009">
    <property type="protein sequence ID" value="PZO45247.1"/>
    <property type="molecule type" value="Genomic_DNA"/>
</dbReference>
<evidence type="ECO:0000313" key="14">
    <source>
        <dbReference type="Proteomes" id="UP000249081"/>
    </source>
</evidence>
<evidence type="ECO:0000256" key="1">
    <source>
        <dbReference type="ARBA" id="ARBA00001947"/>
    </source>
</evidence>
<dbReference type="GO" id="GO:0046872">
    <property type="term" value="F:metal ion binding"/>
    <property type="evidence" value="ECO:0007669"/>
    <property type="project" value="UniProtKB-KW"/>
</dbReference>
<accession>A0A2W4WPY3</accession>
<comment type="pathway">
    <text evidence="3 12">Glycolipid biosynthesis; lipid IV(A) biosynthesis; lipid IV(A) from (3R)-3-hydroxytetradecanoyl-[acyl-carrier-protein] and UDP-N-acetyl-alpha-D-glucosamine: step 2/6.</text>
</comment>
<proteinExistence type="inferred from homology"/>
<evidence type="ECO:0000313" key="13">
    <source>
        <dbReference type="EMBL" id="PZO45247.1"/>
    </source>
</evidence>
<dbReference type="InterPro" id="IPR011334">
    <property type="entry name" value="UDP-acyl_GlcNac_deAcase_C"/>
</dbReference>
<organism evidence="13 14">
    <name type="scientific">Shackletoniella antarctica</name>
    <dbReference type="NCBI Taxonomy" id="268115"/>
    <lineage>
        <taxon>Bacteria</taxon>
        <taxon>Bacillati</taxon>
        <taxon>Cyanobacteriota</taxon>
        <taxon>Cyanophyceae</taxon>
        <taxon>Oculatellales</taxon>
        <taxon>Oculatellaceae</taxon>
        <taxon>Shackletoniella</taxon>
    </lineage>
</organism>
<reference evidence="14" key="1">
    <citation type="submission" date="2018-04" db="EMBL/GenBank/DDBJ databases">
        <authorList>
            <person name="Cornet L."/>
        </authorList>
    </citation>
    <scope>NUCLEOTIDE SEQUENCE [LARGE SCALE GENOMIC DNA]</scope>
</reference>
<evidence type="ECO:0000256" key="9">
    <source>
        <dbReference type="ARBA" id="ARBA00022833"/>
    </source>
</evidence>
<dbReference type="UniPathway" id="UPA00359">
    <property type="reaction ID" value="UER00478"/>
</dbReference>
<dbReference type="InterPro" id="IPR020568">
    <property type="entry name" value="Ribosomal_Su5_D2-typ_SF"/>
</dbReference>
<evidence type="ECO:0000256" key="7">
    <source>
        <dbReference type="ARBA" id="ARBA00022723"/>
    </source>
</evidence>
<comment type="catalytic activity">
    <reaction evidence="11 12">
        <text>a UDP-3-O-[(3R)-3-hydroxyacyl]-N-acetyl-alpha-D-glucosamine + H2O = a UDP-3-O-[(3R)-3-hydroxyacyl]-alpha-D-glucosamine + acetate</text>
        <dbReference type="Rhea" id="RHEA:67816"/>
        <dbReference type="ChEBI" id="CHEBI:15377"/>
        <dbReference type="ChEBI" id="CHEBI:30089"/>
        <dbReference type="ChEBI" id="CHEBI:137740"/>
        <dbReference type="ChEBI" id="CHEBI:173225"/>
        <dbReference type="EC" id="3.5.1.108"/>
    </reaction>
</comment>
<sequence length="303" mass="31746">MVQAGIEPTRLAGWGKTTAQTTLASTVERQGVGLHSGATTAVLLHPAEPGKGRYFVRTDLPGRPVVPATLKAVNPTLLSTELRQGEASVRTVEHLLAALVGLGIDNVCIEITGPEVPLLDGSALGWVEAIGQAGRREQGAARPVAHLSRPVSVHHSDAFVAAFPAPEARFTYGIDFEAAAIGNQWFSWSPAVAPFGPEGFATVVAPARTFGLAHQVEQLRASGLIQGGSLDNALVCGDEGWLNPPLRFANEPARHKMLDLIGDLSLLGGLPIAHVVAYKASHRLHGELAIALVSALTYGDGTL</sequence>
<feature type="binding site" evidence="12">
    <location>
        <position position="94"/>
    </location>
    <ligand>
        <name>Zn(2+)</name>
        <dbReference type="ChEBI" id="CHEBI:29105"/>
    </ligand>
</feature>
<dbReference type="Proteomes" id="UP000249081">
    <property type="component" value="Unassembled WGS sequence"/>
</dbReference>
<dbReference type="InterPro" id="IPR015870">
    <property type="entry name" value="UDP-acyl_N-AcGlcN_deAcase_N"/>
</dbReference>
<dbReference type="PANTHER" id="PTHR33694">
    <property type="entry name" value="UDP-3-O-ACYL-N-ACETYLGLUCOSAMINE DEACETYLASE 1, MITOCHONDRIAL-RELATED"/>
    <property type="match status" value="1"/>
</dbReference>
<dbReference type="AlphaFoldDB" id="A0A2W4WPY3"/>
<comment type="caution">
    <text evidence="13">The sequence shown here is derived from an EMBL/GenBank/DDBJ whole genome shotgun (WGS) entry which is preliminary data.</text>
</comment>
<comment type="function">
    <text evidence="2 12">Catalyzes the hydrolysis of UDP-3-O-myristoyl-N-acetylglucosamine to form UDP-3-O-myristoylglucosamine and acetate, the committed step in lipid A biosynthesis.</text>
</comment>
<feature type="active site" description="Proton donor" evidence="12">
    <location>
        <position position="282"/>
    </location>
</feature>